<keyword evidence="11" id="KW-1185">Reference proteome</keyword>
<protein>
    <submittedName>
        <fullName evidence="10">Dolichyl-phosphate-mannose-protein mannosyltransferase</fullName>
    </submittedName>
</protein>
<feature type="transmembrane region" description="Helical" evidence="8">
    <location>
        <begin position="129"/>
        <end position="151"/>
    </location>
</feature>
<evidence type="ECO:0000259" key="9">
    <source>
        <dbReference type="Pfam" id="PF02366"/>
    </source>
</evidence>
<dbReference type="InterPro" id="IPR003342">
    <property type="entry name" value="ArnT-like_N"/>
</dbReference>
<feature type="transmembrane region" description="Helical" evidence="8">
    <location>
        <begin position="244"/>
        <end position="267"/>
    </location>
</feature>
<feature type="transmembrane region" description="Helical" evidence="8">
    <location>
        <begin position="20"/>
        <end position="37"/>
    </location>
</feature>
<evidence type="ECO:0000313" key="11">
    <source>
        <dbReference type="Proteomes" id="UP000318384"/>
    </source>
</evidence>
<accession>A0A517X360</accession>
<keyword evidence="7 8" id="KW-0472">Membrane</keyword>
<feature type="domain" description="ArnT-like N-terminal" evidence="9">
    <location>
        <begin position="88"/>
        <end position="255"/>
    </location>
</feature>
<evidence type="ECO:0000256" key="6">
    <source>
        <dbReference type="ARBA" id="ARBA00022989"/>
    </source>
</evidence>
<dbReference type="GO" id="GO:0009103">
    <property type="term" value="P:lipopolysaccharide biosynthetic process"/>
    <property type="evidence" value="ECO:0007669"/>
    <property type="project" value="UniProtKB-ARBA"/>
</dbReference>
<dbReference type="GO" id="GO:0006493">
    <property type="term" value="P:protein O-linked glycosylation"/>
    <property type="evidence" value="ECO:0007669"/>
    <property type="project" value="InterPro"/>
</dbReference>
<evidence type="ECO:0000256" key="7">
    <source>
        <dbReference type="ARBA" id="ARBA00023136"/>
    </source>
</evidence>
<organism evidence="10 11">
    <name type="scientific">Gimesia aquarii</name>
    <dbReference type="NCBI Taxonomy" id="2527964"/>
    <lineage>
        <taxon>Bacteria</taxon>
        <taxon>Pseudomonadati</taxon>
        <taxon>Planctomycetota</taxon>
        <taxon>Planctomycetia</taxon>
        <taxon>Planctomycetales</taxon>
        <taxon>Planctomycetaceae</taxon>
        <taxon>Gimesia</taxon>
    </lineage>
</organism>
<feature type="transmembrane region" description="Helical" evidence="8">
    <location>
        <begin position="344"/>
        <end position="365"/>
    </location>
</feature>
<keyword evidence="5 8" id="KW-0812">Transmembrane</keyword>
<evidence type="ECO:0000256" key="5">
    <source>
        <dbReference type="ARBA" id="ARBA00022692"/>
    </source>
</evidence>
<feature type="transmembrane region" description="Helical" evidence="8">
    <location>
        <begin position="405"/>
        <end position="427"/>
    </location>
</feature>
<dbReference type="GO" id="GO:0016763">
    <property type="term" value="F:pentosyltransferase activity"/>
    <property type="evidence" value="ECO:0007669"/>
    <property type="project" value="TreeGrafter"/>
</dbReference>
<dbReference type="Proteomes" id="UP000318384">
    <property type="component" value="Chromosome"/>
</dbReference>
<dbReference type="EMBL" id="CP037422">
    <property type="protein sequence ID" value="QDU11933.1"/>
    <property type="molecule type" value="Genomic_DNA"/>
</dbReference>
<evidence type="ECO:0000256" key="8">
    <source>
        <dbReference type="SAM" id="Phobius"/>
    </source>
</evidence>
<comment type="subcellular location">
    <subcellularLocation>
        <location evidence="1">Cell membrane</location>
        <topology evidence="1">Multi-pass membrane protein</topology>
    </subcellularLocation>
</comment>
<gene>
    <name evidence="10" type="ORF">V202x_53580</name>
</gene>
<keyword evidence="4 10" id="KW-0808">Transferase</keyword>
<feature type="transmembrane region" description="Helical" evidence="8">
    <location>
        <begin position="304"/>
        <end position="323"/>
    </location>
</feature>
<evidence type="ECO:0000256" key="4">
    <source>
        <dbReference type="ARBA" id="ARBA00022679"/>
    </source>
</evidence>
<dbReference type="AlphaFoldDB" id="A0A517X360"/>
<sequence length="554" mass="62394">MNLLNQHHESEKKKRLPNSVWYLLLALIAFLFVSSQLDCAQDLYFTGAGPGMTVDEPFNVGQGVFLVRAIEVYGLGIFSPDSLREIFEHPNYLPDHPPLGRLLIGVSHELVSWLAGSDDRPFVVTYGRYASAFSLACLVFVVGWFTFLQWGHKSGLITAATLICLPRLFGHAHLAALEMVTALFYVLAVLSVVHFWNLEQPPGYKRSCLTGLLLGLALLTKIQAVLIPIPVIIWALWKWRQKAIVPLLCWGSIGVLIFFAGWPWLWFDPVDRISEYLGRTTERAALYVEYFGIKYTDRNLPWHYPWVMFLTTIPVGLALFGLLGFWNTIRSFRESPKQKPGGEILLLLSILWPLILFSLPGITVYDGVRLFLMVFPLTAVFIGRGVAIVIDWVNQQLPPKFAITAVALLLLSQSYATFVLAPCWLSYYSLLTGGLNGANVLGMEVTYWGDSITADMLQQVVNDVPENSVIQVAPVLHPAYLQTLQETPELKRKGIQLVPFESEKPVSEYVLYFQRNPYLPEILQAGQQESQNIITEVSRSNIPLARLIRLNSSR</sequence>
<dbReference type="Pfam" id="PF02366">
    <property type="entry name" value="PMT"/>
    <property type="match status" value="1"/>
</dbReference>
<feature type="transmembrane region" description="Helical" evidence="8">
    <location>
        <begin position="216"/>
        <end position="237"/>
    </location>
</feature>
<feature type="transmembrane region" description="Helical" evidence="8">
    <location>
        <begin position="371"/>
        <end position="393"/>
    </location>
</feature>
<dbReference type="GO" id="GO:0000030">
    <property type="term" value="F:mannosyltransferase activity"/>
    <property type="evidence" value="ECO:0007669"/>
    <property type="project" value="InterPro"/>
</dbReference>
<keyword evidence="6 8" id="KW-1133">Transmembrane helix</keyword>
<feature type="transmembrane region" description="Helical" evidence="8">
    <location>
        <begin position="172"/>
        <end position="196"/>
    </location>
</feature>
<dbReference type="InterPro" id="IPR050297">
    <property type="entry name" value="LipidA_mod_glycosyltrf_83"/>
</dbReference>
<dbReference type="PANTHER" id="PTHR33908">
    <property type="entry name" value="MANNOSYLTRANSFERASE YKCB-RELATED"/>
    <property type="match status" value="1"/>
</dbReference>
<reference evidence="10 11" key="1">
    <citation type="submission" date="2019-03" db="EMBL/GenBank/DDBJ databases">
        <title>Deep-cultivation of Planctomycetes and their phenomic and genomic characterization uncovers novel biology.</title>
        <authorList>
            <person name="Wiegand S."/>
            <person name="Jogler M."/>
            <person name="Boedeker C."/>
            <person name="Pinto D."/>
            <person name="Vollmers J."/>
            <person name="Rivas-Marin E."/>
            <person name="Kohn T."/>
            <person name="Peeters S.H."/>
            <person name="Heuer A."/>
            <person name="Rast P."/>
            <person name="Oberbeckmann S."/>
            <person name="Bunk B."/>
            <person name="Jeske O."/>
            <person name="Meyerdierks A."/>
            <person name="Storesund J.E."/>
            <person name="Kallscheuer N."/>
            <person name="Luecker S."/>
            <person name="Lage O.M."/>
            <person name="Pohl T."/>
            <person name="Merkel B.J."/>
            <person name="Hornburger P."/>
            <person name="Mueller R.-W."/>
            <person name="Bruemmer F."/>
            <person name="Labrenz M."/>
            <person name="Spormann A.M."/>
            <person name="Op den Camp H."/>
            <person name="Overmann J."/>
            <person name="Amann R."/>
            <person name="Jetten M.S.M."/>
            <person name="Mascher T."/>
            <person name="Medema M.H."/>
            <person name="Devos D.P."/>
            <person name="Kaster A.-K."/>
            <person name="Ovreas L."/>
            <person name="Rohde M."/>
            <person name="Galperin M.Y."/>
            <person name="Jogler C."/>
        </authorList>
    </citation>
    <scope>NUCLEOTIDE SEQUENCE [LARGE SCALE GENOMIC DNA]</scope>
    <source>
        <strain evidence="10 11">V202</strain>
    </source>
</reference>
<keyword evidence="2" id="KW-1003">Cell membrane</keyword>
<keyword evidence="3 10" id="KW-0328">Glycosyltransferase</keyword>
<evidence type="ECO:0000313" key="10">
    <source>
        <dbReference type="EMBL" id="QDU11933.1"/>
    </source>
</evidence>
<evidence type="ECO:0000256" key="2">
    <source>
        <dbReference type="ARBA" id="ARBA00022475"/>
    </source>
</evidence>
<evidence type="ECO:0000256" key="1">
    <source>
        <dbReference type="ARBA" id="ARBA00004651"/>
    </source>
</evidence>
<name>A0A517X360_9PLAN</name>
<dbReference type="GO" id="GO:0005886">
    <property type="term" value="C:plasma membrane"/>
    <property type="evidence" value="ECO:0007669"/>
    <property type="project" value="UniProtKB-SubCell"/>
</dbReference>
<evidence type="ECO:0000256" key="3">
    <source>
        <dbReference type="ARBA" id="ARBA00022676"/>
    </source>
</evidence>
<proteinExistence type="predicted"/>
<dbReference type="PANTHER" id="PTHR33908:SF11">
    <property type="entry name" value="MEMBRANE PROTEIN"/>
    <property type="match status" value="1"/>
</dbReference>